<name>A0ABM1ERZ5_PRICU</name>
<dbReference type="Proteomes" id="UP000695022">
    <property type="component" value="Unplaced"/>
</dbReference>
<evidence type="ECO:0000313" key="3">
    <source>
        <dbReference type="Proteomes" id="UP000695022"/>
    </source>
</evidence>
<keyword evidence="1" id="KW-0732">Signal</keyword>
<evidence type="ECO:0000259" key="2">
    <source>
        <dbReference type="Pfam" id="PF24748"/>
    </source>
</evidence>
<sequence>MKKVVVCLILMSLFTSGFCRPTGIIQTLLHWKNHVKEAIHDVKHSIKEAIFGVDHEENAHTLSLSNGEKLKEALREGGASIAEFLEEAEDVGETLLTSVLARFKDGGQLEALKETAQKWKDIAKEKLSELGNLTADQLEEWRAAASDKLKEWTEDAGPQFKDWKMKLERLGIVADESVMELRGLIDEAIENWEAMKVTIGTNSCTDVSYNHNIQICCNGNVYSKFGFITIHACCREYLYDIFSQQCCYGQVLKENEECNEPTELSDRKAQFEQ</sequence>
<gene>
    <name evidence="4" type="primary">LOC106815053</name>
</gene>
<evidence type="ECO:0000256" key="1">
    <source>
        <dbReference type="SAM" id="SignalP"/>
    </source>
</evidence>
<organism evidence="3 4">
    <name type="scientific">Priapulus caudatus</name>
    <name type="common">Priapulid worm</name>
    <dbReference type="NCBI Taxonomy" id="37621"/>
    <lineage>
        <taxon>Eukaryota</taxon>
        <taxon>Metazoa</taxon>
        <taxon>Ecdysozoa</taxon>
        <taxon>Scalidophora</taxon>
        <taxon>Priapulida</taxon>
        <taxon>Priapulimorpha</taxon>
        <taxon>Priapulimorphida</taxon>
        <taxon>Priapulidae</taxon>
        <taxon>Priapulus</taxon>
    </lineage>
</organism>
<feature type="signal peptide" evidence="1">
    <location>
        <begin position="1"/>
        <end position="19"/>
    </location>
</feature>
<proteinExistence type="predicted"/>
<dbReference type="InterPro" id="IPR056601">
    <property type="entry name" value="Galaxin_dom"/>
</dbReference>
<evidence type="ECO:0000313" key="4">
    <source>
        <dbReference type="RefSeq" id="XP_014674966.1"/>
    </source>
</evidence>
<dbReference type="RefSeq" id="XP_014674966.1">
    <property type="nucleotide sequence ID" value="XM_014819480.1"/>
</dbReference>
<feature type="domain" description="Galaxin-like repeats" evidence="2">
    <location>
        <begin position="201"/>
        <end position="257"/>
    </location>
</feature>
<dbReference type="Pfam" id="PF24748">
    <property type="entry name" value="Galaxin_repeat"/>
    <property type="match status" value="1"/>
</dbReference>
<reference evidence="4" key="1">
    <citation type="submission" date="2025-08" db="UniProtKB">
        <authorList>
            <consortium name="RefSeq"/>
        </authorList>
    </citation>
    <scope>IDENTIFICATION</scope>
</reference>
<keyword evidence="3" id="KW-1185">Reference proteome</keyword>
<dbReference type="GeneID" id="106815053"/>
<protein>
    <submittedName>
        <fullName evidence="4">Uncharacterized protein LOC106815053</fullName>
    </submittedName>
</protein>
<feature type="chain" id="PRO_5045939926" evidence="1">
    <location>
        <begin position="20"/>
        <end position="273"/>
    </location>
</feature>
<accession>A0ABM1ERZ5</accession>